<dbReference type="Pfam" id="PF07872">
    <property type="entry name" value="DUF1659"/>
    <property type="match status" value="1"/>
</dbReference>
<proteinExistence type="predicted"/>
<keyword evidence="3" id="KW-1185">Reference proteome</keyword>
<organism evidence="2 3">
    <name type="scientific">Bacillus seohaeanensis</name>
    <dbReference type="NCBI Taxonomy" id="284580"/>
    <lineage>
        <taxon>Bacteria</taxon>
        <taxon>Bacillati</taxon>
        <taxon>Bacillota</taxon>
        <taxon>Bacilli</taxon>
        <taxon>Bacillales</taxon>
        <taxon>Bacillaceae</taxon>
        <taxon>Bacillus</taxon>
    </lineage>
</organism>
<evidence type="ECO:0000313" key="3">
    <source>
        <dbReference type="Proteomes" id="UP001597506"/>
    </source>
</evidence>
<protein>
    <submittedName>
        <fullName evidence="2">DUF1659 domain-containing protein</fullName>
    </submittedName>
</protein>
<reference evidence="3" key="1">
    <citation type="journal article" date="2019" name="Int. J. Syst. Evol. Microbiol.">
        <title>The Global Catalogue of Microorganisms (GCM) 10K type strain sequencing project: providing services to taxonomists for standard genome sequencing and annotation.</title>
        <authorList>
            <consortium name="The Broad Institute Genomics Platform"/>
            <consortium name="The Broad Institute Genome Sequencing Center for Infectious Disease"/>
            <person name="Wu L."/>
            <person name="Ma J."/>
        </authorList>
    </citation>
    <scope>NUCLEOTIDE SEQUENCE [LARGE SCALE GENOMIC DNA]</scope>
    <source>
        <strain evidence="3">KCTC 3913</strain>
    </source>
</reference>
<dbReference type="RefSeq" id="WP_071412085.1">
    <property type="nucleotide sequence ID" value="NZ_JBHUMF010000031.1"/>
</dbReference>
<dbReference type="Proteomes" id="UP001597506">
    <property type="component" value="Unassembled WGS sequence"/>
</dbReference>
<comment type="caution">
    <text evidence="2">The sequence shown here is derived from an EMBL/GenBank/DDBJ whole genome shotgun (WGS) entry which is preliminary data.</text>
</comment>
<sequence length="72" mass="8015">MASANLKDLKLRLMYNDGVDEDGKPVFQYKTYSNINLNATPDAIHQSAHQLGSLSSKTLINVEKNESYDINA</sequence>
<dbReference type="EMBL" id="JBHUMF010000031">
    <property type="protein sequence ID" value="MFD2681961.1"/>
    <property type="molecule type" value="Genomic_DNA"/>
</dbReference>
<dbReference type="InterPro" id="IPR012454">
    <property type="entry name" value="DUF1659"/>
</dbReference>
<accession>A0ABW5RV53</accession>
<evidence type="ECO:0000313" key="2">
    <source>
        <dbReference type="EMBL" id="MFD2681961.1"/>
    </source>
</evidence>
<name>A0ABW5RV53_9BACI</name>
<evidence type="ECO:0000259" key="1">
    <source>
        <dbReference type="Pfam" id="PF07872"/>
    </source>
</evidence>
<feature type="domain" description="DUF1659" evidence="1">
    <location>
        <begin position="3"/>
        <end position="71"/>
    </location>
</feature>
<gene>
    <name evidence="2" type="ORF">ACFSUL_14560</name>
</gene>